<reference evidence="11 12" key="1">
    <citation type="submission" date="2024-11" db="EMBL/GenBank/DDBJ databases">
        <title>Adaptive evolution of stress response genes in parasites aligns with host niche diversity.</title>
        <authorList>
            <person name="Hahn C."/>
            <person name="Resl P."/>
        </authorList>
    </citation>
    <scope>NUCLEOTIDE SEQUENCE [LARGE SCALE GENOMIC DNA]</scope>
    <source>
        <strain evidence="11">EGGRZ-B1_66</strain>
        <tissue evidence="11">Body</tissue>
    </source>
</reference>
<evidence type="ECO:0000256" key="1">
    <source>
        <dbReference type="ARBA" id="ARBA00004123"/>
    </source>
</evidence>
<evidence type="ECO:0000256" key="6">
    <source>
        <dbReference type="ARBA" id="ARBA00023125"/>
    </source>
</evidence>
<keyword evidence="7" id="KW-0804">Transcription</keyword>
<dbReference type="PANTHER" id="PTHR45805">
    <property type="entry name" value="NUCLEAR HORMONE RECEPTOR HR3-RELATED"/>
    <property type="match status" value="1"/>
</dbReference>
<proteinExistence type="predicted"/>
<dbReference type="InterPro" id="IPR001628">
    <property type="entry name" value="Znf_hrmn_rcpt"/>
</dbReference>
<keyword evidence="6" id="KW-0238">DNA-binding</keyword>
<dbReference type="AlphaFoldDB" id="A0ABD2QGF7"/>
<sequence length="706" mass="79316">MSGHEFTGSLATAVIHHTNNFSYQSFLAAPSAVLEGSSLPLPPSASAPDSSGISYLTSTSTASTVLENSPSQNRTTNSISQLFLYGPEFFPNPNHSFNQFDDRKLNELPYTSRSPPKLDPAQKVNQHFGNSFHSPSDKQLCDICGDVSAGYHCNAYVCEACKKFFVRSSKTDNFAKYSCPKNNNCVVNKDNRTHCQKCRFVKCLSVGMMLPGAVIIPTTDISVIPCRVCGAQSSGFHFGAITCEGCKGFFRRTINERDTQRYTCRNGASCIVTMATRNNCKSCRYRKCLAVGMSKDGSRIGRQPNSVKHMCAMEIEQIRSNNQVDKTGMQEVNFAGRNGNSKNRRSVETRPYSQYNANRSCHFSNLDDHIFNHQSSSSAPNITLSPEQNVHLTDRSRHFKRELESPVKEDYNKKRQTHYTCDQGESSSRKYFEYLTESSSNLLTGYRQLLNVAASTLMVNTQSALESDSSMQLVDLSKPPVVEESKLEFLNDNSLESGSYYSNTSEVCAQSIICTDTSNTSSSATDGSTSKVNFTSSMPLNEFTSLVTNAAKNLYNCRRRILTSRQLTNDATTEVIWLQMMSHFEAHAYQVIYFARALPGFRELSRGDMKKLVQESMYPIVILQLSADYNAVLDEINYFNFTREEVLIILGAFTSLQILLNRKWNAKKEKNCSSKVAFLLLSLQRKMHFFDQGHIDYHGQVYRWDQ</sequence>
<dbReference type="Gene3D" id="3.30.50.10">
    <property type="entry name" value="Erythroid Transcription Factor GATA-1, subunit A"/>
    <property type="match status" value="2"/>
</dbReference>
<evidence type="ECO:0000313" key="11">
    <source>
        <dbReference type="EMBL" id="KAL3318402.1"/>
    </source>
</evidence>
<dbReference type="Proteomes" id="UP001626550">
    <property type="component" value="Unassembled WGS sequence"/>
</dbReference>
<dbReference type="InterPro" id="IPR035500">
    <property type="entry name" value="NHR-like_dom_sf"/>
</dbReference>
<dbReference type="Pfam" id="PF00105">
    <property type="entry name" value="zf-C4"/>
    <property type="match status" value="2"/>
</dbReference>
<dbReference type="GO" id="GO:0008270">
    <property type="term" value="F:zinc ion binding"/>
    <property type="evidence" value="ECO:0007669"/>
    <property type="project" value="UniProtKB-KW"/>
</dbReference>
<dbReference type="InterPro" id="IPR013088">
    <property type="entry name" value="Znf_NHR/GATA"/>
</dbReference>
<dbReference type="GO" id="GO:0005634">
    <property type="term" value="C:nucleus"/>
    <property type="evidence" value="ECO:0007669"/>
    <property type="project" value="UniProtKB-SubCell"/>
</dbReference>
<dbReference type="PANTHER" id="PTHR45805:SF2">
    <property type="entry name" value="NUCLEAR HORMONE RECEPTOR HR3-RELATED"/>
    <property type="match status" value="1"/>
</dbReference>
<keyword evidence="9" id="KW-0539">Nucleus</keyword>
<dbReference type="PRINTS" id="PR00047">
    <property type="entry name" value="STROIDFINGER"/>
</dbReference>
<dbReference type="SUPFAM" id="SSF48508">
    <property type="entry name" value="Nuclear receptor ligand-binding domain"/>
    <property type="match status" value="1"/>
</dbReference>
<keyword evidence="12" id="KW-1185">Reference proteome</keyword>
<evidence type="ECO:0000256" key="4">
    <source>
        <dbReference type="ARBA" id="ARBA00022833"/>
    </source>
</evidence>
<dbReference type="SUPFAM" id="SSF57716">
    <property type="entry name" value="Glucocorticoid receptor-like (DNA-binding domain)"/>
    <property type="match status" value="2"/>
</dbReference>
<dbReference type="PROSITE" id="PS51030">
    <property type="entry name" value="NUCLEAR_REC_DBD_2"/>
    <property type="match status" value="2"/>
</dbReference>
<evidence type="ECO:0000256" key="9">
    <source>
        <dbReference type="ARBA" id="ARBA00023242"/>
    </source>
</evidence>
<keyword evidence="3" id="KW-0863">Zinc-finger</keyword>
<feature type="domain" description="Nuclear receptor" evidence="10">
    <location>
        <begin position="138"/>
        <end position="215"/>
    </location>
</feature>
<accession>A0ABD2QGF7</accession>
<organism evidence="11 12">
    <name type="scientific">Cichlidogyrus casuarinus</name>
    <dbReference type="NCBI Taxonomy" id="1844966"/>
    <lineage>
        <taxon>Eukaryota</taxon>
        <taxon>Metazoa</taxon>
        <taxon>Spiralia</taxon>
        <taxon>Lophotrochozoa</taxon>
        <taxon>Platyhelminthes</taxon>
        <taxon>Monogenea</taxon>
        <taxon>Monopisthocotylea</taxon>
        <taxon>Dactylogyridea</taxon>
        <taxon>Ancyrocephalidae</taxon>
        <taxon>Cichlidogyrus</taxon>
    </lineage>
</organism>
<dbReference type="EMBL" id="JBJKFK010000248">
    <property type="protein sequence ID" value="KAL3318402.1"/>
    <property type="molecule type" value="Genomic_DNA"/>
</dbReference>
<evidence type="ECO:0000256" key="8">
    <source>
        <dbReference type="ARBA" id="ARBA00023170"/>
    </source>
</evidence>
<keyword evidence="8" id="KW-0675">Receptor</keyword>
<dbReference type="SMART" id="SM00399">
    <property type="entry name" value="ZnF_C4"/>
    <property type="match status" value="2"/>
</dbReference>
<keyword evidence="5" id="KW-0805">Transcription regulation</keyword>
<dbReference type="PROSITE" id="PS00031">
    <property type="entry name" value="NUCLEAR_REC_DBD_1"/>
    <property type="match status" value="1"/>
</dbReference>
<dbReference type="Gene3D" id="1.10.565.10">
    <property type="entry name" value="Retinoid X Receptor"/>
    <property type="match status" value="1"/>
</dbReference>
<keyword evidence="2" id="KW-0479">Metal-binding</keyword>
<evidence type="ECO:0000256" key="7">
    <source>
        <dbReference type="ARBA" id="ARBA00023163"/>
    </source>
</evidence>
<dbReference type="CDD" id="cd07179">
    <property type="entry name" value="2DBD_NR_DBD2"/>
    <property type="match status" value="1"/>
</dbReference>
<evidence type="ECO:0000313" key="12">
    <source>
        <dbReference type="Proteomes" id="UP001626550"/>
    </source>
</evidence>
<gene>
    <name evidence="11" type="ORF">Ciccas_002941</name>
</gene>
<dbReference type="GO" id="GO:0003677">
    <property type="term" value="F:DNA binding"/>
    <property type="evidence" value="ECO:0007669"/>
    <property type="project" value="UniProtKB-KW"/>
</dbReference>
<comment type="caution">
    <text evidence="11">The sequence shown here is derived from an EMBL/GenBank/DDBJ whole genome shotgun (WGS) entry which is preliminary data.</text>
</comment>
<evidence type="ECO:0000256" key="5">
    <source>
        <dbReference type="ARBA" id="ARBA00023015"/>
    </source>
</evidence>
<comment type="subcellular location">
    <subcellularLocation>
        <location evidence="1">Nucleus</location>
    </subcellularLocation>
</comment>
<evidence type="ECO:0000259" key="10">
    <source>
        <dbReference type="PROSITE" id="PS51030"/>
    </source>
</evidence>
<dbReference type="GO" id="GO:0010468">
    <property type="term" value="P:regulation of gene expression"/>
    <property type="evidence" value="ECO:0007669"/>
    <property type="project" value="UniProtKB-ARBA"/>
</dbReference>
<protein>
    <recommendedName>
        <fullName evidence="10">Nuclear receptor domain-containing protein</fullName>
    </recommendedName>
</protein>
<feature type="domain" description="Nuclear receptor" evidence="10">
    <location>
        <begin position="223"/>
        <end position="300"/>
    </location>
</feature>
<name>A0ABD2QGF7_9PLAT</name>
<evidence type="ECO:0000256" key="2">
    <source>
        <dbReference type="ARBA" id="ARBA00022723"/>
    </source>
</evidence>
<keyword evidence="4" id="KW-0862">Zinc</keyword>
<evidence type="ECO:0000256" key="3">
    <source>
        <dbReference type="ARBA" id="ARBA00022771"/>
    </source>
</evidence>